<gene>
    <name evidence="3" type="ORF">PEVE_00022262</name>
</gene>
<evidence type="ECO:0000256" key="1">
    <source>
        <dbReference type="PROSITE-ProRule" id="PRU00042"/>
    </source>
</evidence>
<dbReference type="InterPro" id="IPR036236">
    <property type="entry name" value="Znf_C2H2_sf"/>
</dbReference>
<name>A0ABN8M733_9CNID</name>
<keyword evidence="1" id="KW-0479">Metal-binding</keyword>
<dbReference type="Proteomes" id="UP001159427">
    <property type="component" value="Unassembled WGS sequence"/>
</dbReference>
<keyword evidence="1" id="KW-0862">Zinc</keyword>
<reference evidence="3 4" key="1">
    <citation type="submission" date="2022-05" db="EMBL/GenBank/DDBJ databases">
        <authorList>
            <consortium name="Genoscope - CEA"/>
            <person name="William W."/>
        </authorList>
    </citation>
    <scope>NUCLEOTIDE SEQUENCE [LARGE SCALE GENOMIC DNA]</scope>
</reference>
<comment type="caution">
    <text evidence="3">The sequence shown here is derived from an EMBL/GenBank/DDBJ whole genome shotgun (WGS) entry which is preliminary data.</text>
</comment>
<dbReference type="EMBL" id="CALNXI010000298">
    <property type="protein sequence ID" value="CAH3024286.1"/>
    <property type="molecule type" value="Genomic_DNA"/>
</dbReference>
<protein>
    <recommendedName>
        <fullName evidence="2">C2H2-type domain-containing protein</fullName>
    </recommendedName>
</protein>
<keyword evidence="1" id="KW-0863">Zinc-finger</keyword>
<proteinExistence type="predicted"/>
<evidence type="ECO:0000259" key="2">
    <source>
        <dbReference type="PROSITE" id="PS50157"/>
    </source>
</evidence>
<feature type="non-terminal residue" evidence="3">
    <location>
        <position position="1"/>
    </location>
</feature>
<feature type="domain" description="C2H2-type" evidence="2">
    <location>
        <begin position="57"/>
        <end position="84"/>
    </location>
</feature>
<accession>A0ABN8M733</accession>
<evidence type="ECO:0000313" key="4">
    <source>
        <dbReference type="Proteomes" id="UP001159427"/>
    </source>
</evidence>
<sequence length="121" mass="14048">VVKIATFLSTTESIASDFSPVIINISKTALLDTNFGLHFLGFYLTKMLHFWNLKKPYQCRYCNICFNNSSTSVRHEQIHIKGKSSKEVTSQLSIFSCWICQEELSSQELLLEHYDNYMRPE</sequence>
<dbReference type="InterPro" id="IPR013087">
    <property type="entry name" value="Znf_C2H2_type"/>
</dbReference>
<evidence type="ECO:0000313" key="3">
    <source>
        <dbReference type="EMBL" id="CAH3024286.1"/>
    </source>
</evidence>
<dbReference type="PROSITE" id="PS50157">
    <property type="entry name" value="ZINC_FINGER_C2H2_2"/>
    <property type="match status" value="1"/>
</dbReference>
<dbReference type="Gene3D" id="3.30.160.60">
    <property type="entry name" value="Classic Zinc Finger"/>
    <property type="match status" value="1"/>
</dbReference>
<keyword evidence="4" id="KW-1185">Reference proteome</keyword>
<dbReference type="SUPFAM" id="SSF57667">
    <property type="entry name" value="beta-beta-alpha zinc fingers"/>
    <property type="match status" value="1"/>
</dbReference>
<organism evidence="3 4">
    <name type="scientific">Porites evermanni</name>
    <dbReference type="NCBI Taxonomy" id="104178"/>
    <lineage>
        <taxon>Eukaryota</taxon>
        <taxon>Metazoa</taxon>
        <taxon>Cnidaria</taxon>
        <taxon>Anthozoa</taxon>
        <taxon>Hexacorallia</taxon>
        <taxon>Scleractinia</taxon>
        <taxon>Fungiina</taxon>
        <taxon>Poritidae</taxon>
        <taxon>Porites</taxon>
    </lineage>
</organism>
<dbReference type="PROSITE" id="PS00028">
    <property type="entry name" value="ZINC_FINGER_C2H2_1"/>
    <property type="match status" value="1"/>
</dbReference>